<dbReference type="InterPro" id="IPR011032">
    <property type="entry name" value="GroES-like_sf"/>
</dbReference>
<dbReference type="OrthoDB" id="9773078at2"/>
<dbReference type="SUPFAM" id="SSF50129">
    <property type="entry name" value="GroES-like"/>
    <property type="match status" value="1"/>
</dbReference>
<dbReference type="InterPro" id="IPR036291">
    <property type="entry name" value="NAD(P)-bd_dom_sf"/>
</dbReference>
<dbReference type="EMBL" id="JTDI01000006">
    <property type="protein sequence ID" value="KHK89861.1"/>
    <property type="molecule type" value="Genomic_DNA"/>
</dbReference>
<dbReference type="Proteomes" id="UP000031057">
    <property type="component" value="Unassembled WGS sequence"/>
</dbReference>
<dbReference type="Pfam" id="PF00107">
    <property type="entry name" value="ADH_zinc_N"/>
    <property type="match status" value="1"/>
</dbReference>
<dbReference type="PANTHER" id="PTHR43161:SF23">
    <property type="entry name" value="(R,R)-BUTANEDIOL DEHYDROGENASE-RELATED"/>
    <property type="match status" value="1"/>
</dbReference>
<dbReference type="GO" id="GO:0046872">
    <property type="term" value="F:metal ion binding"/>
    <property type="evidence" value="ECO:0007669"/>
    <property type="project" value="UniProtKB-KW"/>
</dbReference>
<comment type="caution">
    <text evidence="8">The sequence shown here is derived from an EMBL/GenBank/DDBJ whole genome shotgun (WGS) entry which is preliminary data.</text>
</comment>
<accession>A0A0B1ZFJ7</accession>
<dbReference type="GO" id="GO:0016491">
    <property type="term" value="F:oxidoreductase activity"/>
    <property type="evidence" value="ECO:0007669"/>
    <property type="project" value="UniProtKB-KW"/>
</dbReference>
<dbReference type="STRING" id="1348853.LK12_18305"/>
<evidence type="ECO:0000259" key="7">
    <source>
        <dbReference type="Pfam" id="PF08240"/>
    </source>
</evidence>
<evidence type="ECO:0000256" key="5">
    <source>
        <dbReference type="ARBA" id="ARBA00023002"/>
    </source>
</evidence>
<keyword evidence="5" id="KW-0560">Oxidoreductase</keyword>
<evidence type="ECO:0000256" key="2">
    <source>
        <dbReference type="ARBA" id="ARBA00008072"/>
    </source>
</evidence>
<evidence type="ECO:0000256" key="1">
    <source>
        <dbReference type="ARBA" id="ARBA00001947"/>
    </source>
</evidence>
<evidence type="ECO:0008006" key="10">
    <source>
        <dbReference type="Google" id="ProtNLM"/>
    </source>
</evidence>
<keyword evidence="9" id="KW-1185">Reference proteome</keyword>
<dbReference type="Gene3D" id="3.90.180.10">
    <property type="entry name" value="Medium-chain alcohol dehydrogenases, catalytic domain"/>
    <property type="match status" value="2"/>
</dbReference>
<dbReference type="InterPro" id="IPR013154">
    <property type="entry name" value="ADH-like_N"/>
</dbReference>
<protein>
    <recommendedName>
        <fullName evidence="10">Alcohol dehydrogenase</fullName>
    </recommendedName>
</protein>
<evidence type="ECO:0000256" key="4">
    <source>
        <dbReference type="ARBA" id="ARBA00022833"/>
    </source>
</evidence>
<comment type="cofactor">
    <cofactor evidence="1">
        <name>Zn(2+)</name>
        <dbReference type="ChEBI" id="CHEBI:29105"/>
    </cofactor>
</comment>
<dbReference type="AlphaFoldDB" id="A0A0B1ZFJ7"/>
<gene>
    <name evidence="8" type="ORF">LK12_18305</name>
</gene>
<evidence type="ECO:0000259" key="6">
    <source>
        <dbReference type="Pfam" id="PF00107"/>
    </source>
</evidence>
<dbReference type="SUPFAM" id="SSF51735">
    <property type="entry name" value="NAD(P)-binding Rossmann-fold domains"/>
    <property type="match status" value="1"/>
</dbReference>
<evidence type="ECO:0000256" key="3">
    <source>
        <dbReference type="ARBA" id="ARBA00022723"/>
    </source>
</evidence>
<feature type="domain" description="Alcohol dehydrogenase-like C-terminal" evidence="6">
    <location>
        <begin position="160"/>
        <end position="294"/>
    </location>
</feature>
<keyword evidence="4" id="KW-0862">Zinc</keyword>
<organism evidence="8 9">
    <name type="scientific">Novosphingobium malaysiense</name>
    <dbReference type="NCBI Taxonomy" id="1348853"/>
    <lineage>
        <taxon>Bacteria</taxon>
        <taxon>Pseudomonadati</taxon>
        <taxon>Pseudomonadota</taxon>
        <taxon>Alphaproteobacteria</taxon>
        <taxon>Sphingomonadales</taxon>
        <taxon>Sphingomonadaceae</taxon>
        <taxon>Novosphingobium</taxon>
    </lineage>
</organism>
<comment type="similarity">
    <text evidence="2">Belongs to the zinc-containing alcohol dehydrogenase family.</text>
</comment>
<proteinExistence type="inferred from homology"/>
<reference evidence="8 9" key="1">
    <citation type="submission" date="2014-10" db="EMBL/GenBank/DDBJ databases">
        <title>Genome sequence of Novosphingobium malaysiense MUSC 273(T).</title>
        <authorList>
            <person name="Lee L.-H."/>
        </authorList>
    </citation>
    <scope>NUCLEOTIDE SEQUENCE [LARGE SCALE GENOMIC DNA]</scope>
    <source>
        <strain evidence="8 9">MUSC 273</strain>
    </source>
</reference>
<dbReference type="InterPro" id="IPR013149">
    <property type="entry name" value="ADH-like_C"/>
</dbReference>
<sequence>MQVPFVFGPGDLRLNEVPTPRASPGDVVLRVGTVGVCGSDLAYVAAGGPNGPSEAPVPLGHELTAVVAHVGKDVTGFAPGNRVVVNPLINLIGNGGPEGGFAPWLLIRDVDLKPQSLLHLPDSISMDHGALVEPLAVGMHAVNQLGAQGGDKVAIFGAGPIGLCALAALRHKGVSDTIVFDLSPFRRERALQLGAMAVFDPREVPLRDALARHHGTVPLFRREAPATTHFIEASGAPVLEEIIALARTRARICVVALHKKPANMDFAQVMTKELTLTGAMGYPRELEDALAMLAQEGFDPEPLISHRFGGADVMDAFAAAADCDNSAKVLVRYDT</sequence>
<dbReference type="PANTHER" id="PTHR43161">
    <property type="entry name" value="SORBITOL DEHYDROGENASE"/>
    <property type="match status" value="1"/>
</dbReference>
<keyword evidence="3" id="KW-0479">Metal-binding</keyword>
<evidence type="ECO:0000313" key="8">
    <source>
        <dbReference type="EMBL" id="KHK89861.1"/>
    </source>
</evidence>
<dbReference type="RefSeq" id="WP_039287287.1">
    <property type="nucleotide sequence ID" value="NZ_JTDI01000006.1"/>
</dbReference>
<dbReference type="Pfam" id="PF08240">
    <property type="entry name" value="ADH_N"/>
    <property type="match status" value="1"/>
</dbReference>
<evidence type="ECO:0000313" key="9">
    <source>
        <dbReference type="Proteomes" id="UP000031057"/>
    </source>
</evidence>
<dbReference type="Gene3D" id="3.40.50.720">
    <property type="entry name" value="NAD(P)-binding Rossmann-like Domain"/>
    <property type="match status" value="1"/>
</dbReference>
<name>A0A0B1ZFJ7_9SPHN</name>
<feature type="domain" description="Alcohol dehydrogenase-like N-terminal" evidence="7">
    <location>
        <begin position="24"/>
        <end position="90"/>
    </location>
</feature>